<feature type="compositionally biased region" description="Basic and acidic residues" evidence="1">
    <location>
        <begin position="155"/>
        <end position="174"/>
    </location>
</feature>
<reference evidence="2" key="1">
    <citation type="submission" date="2013-07" db="EMBL/GenBank/DDBJ databases">
        <title>The genome of an arbuscular mycorrhizal fungus provides insights into the evolution of the oldest plant symbiosis.</title>
        <authorList>
            <consortium name="DOE Joint Genome Institute"/>
            <person name="Tisserant E."/>
            <person name="Malbreil M."/>
            <person name="Kuo A."/>
            <person name="Kohler A."/>
            <person name="Symeonidi A."/>
            <person name="Balestrini R."/>
            <person name="Charron P."/>
            <person name="Duensing N."/>
            <person name="Frei-dit-Frey N."/>
            <person name="Gianinazzi-Pearson V."/>
            <person name="Gilbert B."/>
            <person name="Handa Y."/>
            <person name="Hijri M."/>
            <person name="Kaul R."/>
            <person name="Kawaguchi M."/>
            <person name="Krajinski F."/>
            <person name="Lammers P."/>
            <person name="Lapierre D."/>
            <person name="Masclaux F.G."/>
            <person name="Murat C."/>
            <person name="Morin E."/>
            <person name="Ndikumana S."/>
            <person name="Pagni M."/>
            <person name="Petitpierre D."/>
            <person name="Requena N."/>
            <person name="Rosikiewicz P."/>
            <person name="Riley R."/>
            <person name="Saito K."/>
            <person name="San Clemente H."/>
            <person name="Shapiro H."/>
            <person name="van Tuinen D."/>
            <person name="Becard G."/>
            <person name="Bonfante P."/>
            <person name="Paszkowski U."/>
            <person name="Shachar-Hill Y."/>
            <person name="Young J.P."/>
            <person name="Sanders I.R."/>
            <person name="Henrissat B."/>
            <person name="Rensing S.A."/>
            <person name="Grigoriev I.V."/>
            <person name="Corradi N."/>
            <person name="Roux C."/>
            <person name="Martin F."/>
        </authorList>
    </citation>
    <scope>NUCLEOTIDE SEQUENCE</scope>
    <source>
        <strain evidence="2">DAOM 197198</strain>
    </source>
</reference>
<evidence type="ECO:0000313" key="2">
    <source>
        <dbReference type="EMBL" id="ESA15663.1"/>
    </source>
</evidence>
<gene>
    <name evidence="2" type="ORF">GLOINDRAFT_94833</name>
</gene>
<protein>
    <submittedName>
        <fullName evidence="2">Uncharacterized protein</fullName>
    </submittedName>
</protein>
<sequence length="297" mass="34345">MQSSPSKRIMDARKDLKAYRNNGEKAQEIYDKFILPYRTQNIRLKNQWPTDTDDNTNEWTILYSPDIDLGTNRDMIPTTLNVSWKLITSQKKSRCFSESQYCTSQAEISGVDKRPDHNAARKWKERKEEKISAGGPSFTISGTVVGSVGAPSKENISKSKREEADSHISARDRSPPFPFKVQQISVWELLRDKHLVSSSKNETRDHNQNPYDQHFTWNSNGSLSKLPEISNQLLDLLRHGIHKITSEISLKYNEMEKDMQYLGPDLITGIENFLFYPDNILYDYTISDEPEFEDEEE</sequence>
<dbReference type="VEuPathDB" id="FungiDB:RhiirFUN_020275"/>
<proteinExistence type="predicted"/>
<organism evidence="2">
    <name type="scientific">Rhizophagus irregularis (strain DAOM 181602 / DAOM 197198 / MUCL 43194)</name>
    <name type="common">Arbuscular mycorrhizal fungus</name>
    <name type="synonym">Glomus intraradices</name>
    <dbReference type="NCBI Taxonomy" id="747089"/>
    <lineage>
        <taxon>Eukaryota</taxon>
        <taxon>Fungi</taxon>
        <taxon>Fungi incertae sedis</taxon>
        <taxon>Mucoromycota</taxon>
        <taxon>Glomeromycotina</taxon>
        <taxon>Glomeromycetes</taxon>
        <taxon>Glomerales</taxon>
        <taxon>Glomeraceae</taxon>
        <taxon>Rhizophagus</taxon>
    </lineage>
</organism>
<dbReference type="HOGENOM" id="CLU_937325_0_0_1"/>
<evidence type="ECO:0000256" key="1">
    <source>
        <dbReference type="SAM" id="MobiDB-lite"/>
    </source>
</evidence>
<dbReference type="AlphaFoldDB" id="U9UAS0"/>
<feature type="region of interest" description="Disordered" evidence="1">
    <location>
        <begin position="142"/>
        <end position="175"/>
    </location>
</feature>
<dbReference type="EMBL" id="KI281763">
    <property type="protein sequence ID" value="ESA15663.1"/>
    <property type="molecule type" value="Genomic_DNA"/>
</dbReference>
<name>U9UAS0_RHIID</name>
<accession>U9UAS0</accession>